<proteinExistence type="predicted"/>
<protein>
    <submittedName>
        <fullName evidence="1">Uncharacterized protein</fullName>
    </submittedName>
</protein>
<sequence>MDDVLEVLRLAFDIPSGKPCYPIHPLMWDSFIQMGWTEEKLDTWGFIKTEYIQ</sequence>
<gene>
    <name evidence="1" type="ORF">LCGC14_0527540</name>
</gene>
<reference evidence="1" key="1">
    <citation type="journal article" date="2015" name="Nature">
        <title>Complex archaea that bridge the gap between prokaryotes and eukaryotes.</title>
        <authorList>
            <person name="Spang A."/>
            <person name="Saw J.H."/>
            <person name="Jorgensen S.L."/>
            <person name="Zaremba-Niedzwiedzka K."/>
            <person name="Martijn J."/>
            <person name="Lind A.E."/>
            <person name="van Eijk R."/>
            <person name="Schleper C."/>
            <person name="Guy L."/>
            <person name="Ettema T.J."/>
        </authorList>
    </citation>
    <scope>NUCLEOTIDE SEQUENCE</scope>
</reference>
<name>A0A0F9V4U7_9ZZZZ</name>
<dbReference type="AlphaFoldDB" id="A0A0F9V4U7"/>
<accession>A0A0F9V4U7</accession>
<evidence type="ECO:0000313" key="1">
    <source>
        <dbReference type="EMBL" id="KKN60883.1"/>
    </source>
</evidence>
<dbReference type="EMBL" id="LAZR01000679">
    <property type="protein sequence ID" value="KKN60883.1"/>
    <property type="molecule type" value="Genomic_DNA"/>
</dbReference>
<organism evidence="1">
    <name type="scientific">marine sediment metagenome</name>
    <dbReference type="NCBI Taxonomy" id="412755"/>
    <lineage>
        <taxon>unclassified sequences</taxon>
        <taxon>metagenomes</taxon>
        <taxon>ecological metagenomes</taxon>
    </lineage>
</organism>
<comment type="caution">
    <text evidence="1">The sequence shown here is derived from an EMBL/GenBank/DDBJ whole genome shotgun (WGS) entry which is preliminary data.</text>
</comment>